<name>A0A7W5A3P6_9ACTN</name>
<dbReference type="RefSeq" id="WP_183544867.1">
    <property type="nucleotide sequence ID" value="NZ_BMQT01000002.1"/>
</dbReference>
<sequence length="234" mass="25021">MFFMLSTAKRSLIQHCVTLHRPRIATLASMPTTRARTRHIVSTSVIAAVGLLGVSLSACGSADDPDEGATTSNSSPSSEQSASSADPNAGWHTAADDGGQFLVPPDWEVEKVATGSALQAPPQREGGVRVGRGIFASRVAIDTPDAIDNAAETAVKFHKSGGMDDVKRLPDVTLGGVRFYHVRGENSAEWLDDYGTVNDSNLITVLWSFNRGLVDRDQTDELINQVMPTFEPTP</sequence>
<evidence type="ECO:0000313" key="3">
    <source>
        <dbReference type="Proteomes" id="UP000577707"/>
    </source>
</evidence>
<keyword evidence="3" id="KW-1185">Reference proteome</keyword>
<evidence type="ECO:0008006" key="4">
    <source>
        <dbReference type="Google" id="ProtNLM"/>
    </source>
</evidence>
<evidence type="ECO:0000313" key="2">
    <source>
        <dbReference type="EMBL" id="MBB3089122.1"/>
    </source>
</evidence>
<dbReference type="AlphaFoldDB" id="A0A7W5A3P6"/>
<comment type="caution">
    <text evidence="2">The sequence shown here is derived from an EMBL/GenBank/DDBJ whole genome shotgun (WGS) entry which is preliminary data.</text>
</comment>
<proteinExistence type="predicted"/>
<reference evidence="2 3" key="1">
    <citation type="submission" date="2020-08" db="EMBL/GenBank/DDBJ databases">
        <title>Genomic Encyclopedia of Type Strains, Phase III (KMG-III): the genomes of soil and plant-associated and newly described type strains.</title>
        <authorList>
            <person name="Whitman W."/>
        </authorList>
    </citation>
    <scope>NUCLEOTIDE SEQUENCE [LARGE SCALE GENOMIC DNA]</scope>
    <source>
        <strain evidence="2 3">CECT 3302</strain>
    </source>
</reference>
<gene>
    <name evidence="2" type="ORF">FHS12_002068</name>
</gene>
<dbReference type="Proteomes" id="UP000577707">
    <property type="component" value="Unassembled WGS sequence"/>
</dbReference>
<evidence type="ECO:0000256" key="1">
    <source>
        <dbReference type="SAM" id="MobiDB-lite"/>
    </source>
</evidence>
<feature type="compositionally biased region" description="Low complexity" evidence="1">
    <location>
        <begin position="72"/>
        <end position="84"/>
    </location>
</feature>
<dbReference type="EMBL" id="JACHXG010000004">
    <property type="protein sequence ID" value="MBB3089122.1"/>
    <property type="molecule type" value="Genomic_DNA"/>
</dbReference>
<accession>A0A7W5A3P6</accession>
<feature type="region of interest" description="Disordered" evidence="1">
    <location>
        <begin position="62"/>
        <end position="97"/>
    </location>
</feature>
<protein>
    <recommendedName>
        <fullName evidence="4">Lipoprotein</fullName>
    </recommendedName>
</protein>
<organism evidence="2 3">
    <name type="scientific">Nocardioides albus</name>
    <dbReference type="NCBI Taxonomy" id="1841"/>
    <lineage>
        <taxon>Bacteria</taxon>
        <taxon>Bacillati</taxon>
        <taxon>Actinomycetota</taxon>
        <taxon>Actinomycetes</taxon>
        <taxon>Propionibacteriales</taxon>
        <taxon>Nocardioidaceae</taxon>
        <taxon>Nocardioides</taxon>
    </lineage>
</organism>